<evidence type="ECO:0000256" key="1">
    <source>
        <dbReference type="SAM" id="Phobius"/>
    </source>
</evidence>
<evidence type="ECO:0000313" key="3">
    <source>
        <dbReference type="Proteomes" id="UP000305654"/>
    </source>
</evidence>
<accession>A0A5R9J7J5</accession>
<keyword evidence="1" id="KW-1133">Transmembrane helix</keyword>
<dbReference type="EMBL" id="VCDI01000002">
    <property type="protein sequence ID" value="TLU73594.1"/>
    <property type="molecule type" value="Genomic_DNA"/>
</dbReference>
<protein>
    <submittedName>
        <fullName evidence="2">DUF983 domain-containing protein</fullName>
    </submittedName>
</protein>
<name>A0A5R9J7J5_9PROT</name>
<keyword evidence="1" id="KW-0472">Membrane</keyword>
<gene>
    <name evidence="2" type="ORF">FE263_06665</name>
</gene>
<dbReference type="OrthoDB" id="9799456at2"/>
<proteinExistence type="predicted"/>
<comment type="caution">
    <text evidence="2">The sequence shown here is derived from an EMBL/GenBank/DDBJ whole genome shotgun (WGS) entry which is preliminary data.</text>
</comment>
<organism evidence="2 3">
    <name type="scientific">Lichenicoccus roseus</name>
    <dbReference type="NCBI Taxonomy" id="2683649"/>
    <lineage>
        <taxon>Bacteria</taxon>
        <taxon>Pseudomonadati</taxon>
        <taxon>Pseudomonadota</taxon>
        <taxon>Alphaproteobacteria</taxon>
        <taxon>Acetobacterales</taxon>
        <taxon>Acetobacteraceae</taxon>
        <taxon>Lichenicoccus</taxon>
    </lineage>
</organism>
<dbReference type="Pfam" id="PF06170">
    <property type="entry name" value="DUF983"/>
    <property type="match status" value="1"/>
</dbReference>
<reference evidence="2 3" key="1">
    <citation type="submission" date="2019-05" db="EMBL/GenBank/DDBJ databases">
        <authorList>
            <person name="Pankratov T."/>
            <person name="Grouzdev D."/>
        </authorList>
    </citation>
    <scope>NUCLEOTIDE SEQUENCE [LARGE SCALE GENOMIC DNA]</scope>
    <source>
        <strain evidence="2 3">KEBCLARHB70R</strain>
    </source>
</reference>
<keyword evidence="1" id="KW-0812">Transmembrane</keyword>
<evidence type="ECO:0000313" key="2">
    <source>
        <dbReference type="EMBL" id="TLU73594.1"/>
    </source>
</evidence>
<feature type="transmembrane region" description="Helical" evidence="1">
    <location>
        <begin position="44"/>
        <end position="63"/>
    </location>
</feature>
<keyword evidence="3" id="KW-1185">Reference proteome</keyword>
<dbReference type="InterPro" id="IPR009325">
    <property type="entry name" value="DUF983"/>
</dbReference>
<sequence length="116" mass="12146">MVLHGLSARCPVCGAGRLYAGYLRLVPRCSACKAPLGAVRADDAPPYFTIFITAHIIIALVVLSTRSSSLPIWSLIAMLVPLTLVVALLLLRPVKGATVGVMLSLGLIGAHRDGAD</sequence>
<feature type="transmembrane region" description="Helical" evidence="1">
    <location>
        <begin position="70"/>
        <end position="91"/>
    </location>
</feature>
<dbReference type="Proteomes" id="UP000305654">
    <property type="component" value="Unassembled WGS sequence"/>
</dbReference>
<dbReference type="AlphaFoldDB" id="A0A5R9J7J5"/>